<dbReference type="SUPFAM" id="SSF53146">
    <property type="entry name" value="Nitrogenase accessory factor-like"/>
    <property type="match status" value="1"/>
</dbReference>
<evidence type="ECO:0000313" key="2">
    <source>
        <dbReference type="EMBL" id="ACA60039.1"/>
    </source>
</evidence>
<dbReference type="InterPro" id="IPR036105">
    <property type="entry name" value="DiNase_FeMo-co_biosyn_sf"/>
</dbReference>
<feature type="domain" description="Dinitrogenase iron-molybdenum cofactor biosynthesis" evidence="1">
    <location>
        <begin position="9"/>
        <end position="92"/>
    </location>
</feature>
<keyword evidence="3" id="KW-1185">Reference proteome</keyword>
<gene>
    <name evidence="2" type="ordered locus">Daud_1536</name>
</gene>
<reference evidence="2 3" key="2">
    <citation type="journal article" date="2008" name="Science">
        <title>Environmental genomics reveals a single-species ecosystem deep within Earth.</title>
        <authorList>
            <person name="Chivian D."/>
            <person name="Brodie E.L."/>
            <person name="Alm E.J."/>
            <person name="Culley D.E."/>
            <person name="Dehal P.S."/>
            <person name="Desantis T.Z."/>
            <person name="Gihring T.M."/>
            <person name="Lapidus A."/>
            <person name="Lin L.H."/>
            <person name="Lowry S.R."/>
            <person name="Moser D.P."/>
            <person name="Richardson P.M."/>
            <person name="Southam G."/>
            <person name="Wanger G."/>
            <person name="Pratt L.M."/>
            <person name="Andersen G.L."/>
            <person name="Hazen T.C."/>
            <person name="Brockman F.J."/>
            <person name="Arkin A.P."/>
            <person name="Onstott T.C."/>
        </authorList>
    </citation>
    <scope>NUCLEOTIDE SEQUENCE [LARGE SCALE GENOMIC DNA]</scope>
    <source>
        <strain evidence="2 3">MP104C</strain>
    </source>
</reference>
<proteinExistence type="predicted"/>
<dbReference type="Gene3D" id="3.30.420.130">
    <property type="entry name" value="Dinitrogenase iron-molybdenum cofactor biosynthesis domain"/>
    <property type="match status" value="1"/>
</dbReference>
<evidence type="ECO:0000313" key="3">
    <source>
        <dbReference type="Proteomes" id="UP000008544"/>
    </source>
</evidence>
<dbReference type="PANTHER" id="PTHR42983:SF1">
    <property type="entry name" value="IRON-MOLYBDENUM PROTEIN"/>
    <property type="match status" value="1"/>
</dbReference>
<dbReference type="Proteomes" id="UP000008544">
    <property type="component" value="Chromosome"/>
</dbReference>
<dbReference type="PANTHER" id="PTHR42983">
    <property type="entry name" value="DINITROGENASE IRON-MOLYBDENUM COFACTOR PROTEIN-RELATED"/>
    <property type="match status" value="1"/>
</dbReference>
<dbReference type="Pfam" id="PF02579">
    <property type="entry name" value="Nitro_FeMo-Co"/>
    <property type="match status" value="1"/>
</dbReference>
<dbReference type="STRING" id="477974.Daud_1536"/>
<evidence type="ECO:0000259" key="1">
    <source>
        <dbReference type="Pfam" id="PF02579"/>
    </source>
</evidence>
<dbReference type="RefSeq" id="WP_012302620.1">
    <property type="nucleotide sequence ID" value="NC_010424.1"/>
</dbReference>
<dbReference type="EMBL" id="CP000860">
    <property type="protein sequence ID" value="ACA60039.1"/>
    <property type="molecule type" value="Genomic_DNA"/>
</dbReference>
<dbReference type="OrthoDB" id="280278at2"/>
<organism evidence="2 3">
    <name type="scientific">Desulforudis audaxviator (strain MP104C)</name>
    <dbReference type="NCBI Taxonomy" id="477974"/>
    <lineage>
        <taxon>Bacteria</taxon>
        <taxon>Bacillati</taxon>
        <taxon>Bacillota</taxon>
        <taxon>Clostridia</taxon>
        <taxon>Thermoanaerobacterales</taxon>
        <taxon>Candidatus Desulforudaceae</taxon>
        <taxon>Candidatus Desulforudis</taxon>
    </lineage>
</organism>
<dbReference type="InterPro" id="IPR003731">
    <property type="entry name" value="Di-Nase_FeMo-co_biosynth"/>
</dbReference>
<dbReference type="HOGENOM" id="CLU_104194_2_0_9"/>
<dbReference type="KEGG" id="dau:Daud_1536"/>
<dbReference type="AlphaFoldDB" id="B1I4Z6"/>
<protein>
    <submittedName>
        <fullName evidence="2">Dinitrogenase iron-molybdenum cofactor biosynthesis</fullName>
    </submittedName>
</protein>
<accession>B1I4Z6</accession>
<dbReference type="eggNOG" id="COG1433">
    <property type="taxonomic scope" value="Bacteria"/>
</dbReference>
<sequence length="130" mass="13178">MRIAIATADGNVSEHFGHCPEFTVSEVEDGTIKETRTVPNDVGGPRVVTGLRADVAIAGGIGAGAKRVLEDNGIKVITGASGPVDQVLRDFVAGKLVSSGSLCDHSGQHHGHGHHGGDCAGGRCACADGR</sequence>
<reference evidence="3" key="1">
    <citation type="submission" date="2007-10" db="EMBL/GenBank/DDBJ databases">
        <title>Complete sequence of chromosome of Desulforudis audaxviator MP104C.</title>
        <authorList>
            <person name="Copeland A."/>
            <person name="Lucas S."/>
            <person name="Lapidus A."/>
            <person name="Barry K."/>
            <person name="Glavina del Rio T."/>
            <person name="Dalin E."/>
            <person name="Tice H."/>
            <person name="Bruce D."/>
            <person name="Pitluck S."/>
            <person name="Lowry S.R."/>
            <person name="Larimer F."/>
            <person name="Land M.L."/>
            <person name="Hauser L."/>
            <person name="Kyrpides N."/>
            <person name="Ivanova N.N."/>
            <person name="Richardson P."/>
        </authorList>
    </citation>
    <scope>NUCLEOTIDE SEQUENCE [LARGE SCALE GENOMIC DNA]</scope>
    <source>
        <strain evidence="3">MP104C</strain>
    </source>
</reference>
<name>B1I4Z6_DESAP</name>